<accession>A0A3D9AEL1</accession>
<gene>
    <name evidence="1" type="ORF">GKD67_05260</name>
    <name evidence="2" type="ORF">P2T59_11935</name>
</gene>
<dbReference type="Proteomes" id="UP001221009">
    <property type="component" value="Chromosome"/>
</dbReference>
<evidence type="ECO:0000313" key="2">
    <source>
        <dbReference type="EMBL" id="WET62426.1"/>
    </source>
</evidence>
<reference evidence="2" key="2">
    <citation type="submission" date="2023-03" db="EMBL/GenBank/DDBJ databases">
        <title>Parabacteroides distasonis, a bacteria resistant against UC.</title>
        <authorList>
            <person name="Dai W."/>
        </authorList>
    </citation>
    <scope>NUCLEOTIDE SEQUENCE</scope>
    <source>
        <strain evidence="2">F1-28</strain>
    </source>
</reference>
<proteinExistence type="predicted"/>
<evidence type="ECO:0000313" key="3">
    <source>
        <dbReference type="Proteomes" id="UP000461276"/>
    </source>
</evidence>
<dbReference type="EMBL" id="WKMY01000002">
    <property type="protein sequence ID" value="MRY92643.1"/>
    <property type="molecule type" value="Genomic_DNA"/>
</dbReference>
<dbReference type="Proteomes" id="UP000461276">
    <property type="component" value="Unassembled WGS sequence"/>
</dbReference>
<dbReference type="EMBL" id="CP120353">
    <property type="protein sequence ID" value="WET62426.1"/>
    <property type="molecule type" value="Genomic_DNA"/>
</dbReference>
<dbReference type="RefSeq" id="WP_005864550.1">
    <property type="nucleotide sequence ID" value="NZ_CP072231.1"/>
</dbReference>
<dbReference type="AlphaFoldDB" id="A0A3D9AEL1"/>
<name>A0A3D9AEL1_PARDI</name>
<sequence length="298" mass="34549">MAKETLLIQYQSECLSALKSVVNIHKPFEKTFMDTMKLSMAIPDRINFLQLGRYGCFSEQTYRNLFENETFDWFAFNASIISKHLTGKRKAIAIAPSYIPQSGKKTPWIGYFWSGCAGVYKRGLEIMGISVIDIDNHKCMTLGSIQTPDCKTLDNMGKNLVDWYSNYLISRNDKLQSLSKTLVADAFFSKETFITPMRESDFHVISRFRNDVVLYYPTLEKKTGKRGHPKWFDGRIDFANPDLTRCKEYEVNKGKLYGLRVYAKALKRYVSLALWYPMDGRTDKWQLYFSTDDSMDGR</sequence>
<evidence type="ECO:0000313" key="1">
    <source>
        <dbReference type="EMBL" id="MRY92643.1"/>
    </source>
</evidence>
<reference evidence="1 3" key="1">
    <citation type="journal article" date="2019" name="Nat. Med.">
        <title>A library of human gut bacterial isolates paired with longitudinal multiomics data enables mechanistic microbiome research.</title>
        <authorList>
            <person name="Poyet M."/>
            <person name="Groussin M."/>
            <person name="Gibbons S.M."/>
            <person name="Avila-Pacheco J."/>
            <person name="Jiang X."/>
            <person name="Kearney S.M."/>
            <person name="Perrotta A.R."/>
            <person name="Berdy B."/>
            <person name="Zhao S."/>
            <person name="Lieberman T.D."/>
            <person name="Swanson P.K."/>
            <person name="Smith M."/>
            <person name="Roesemann S."/>
            <person name="Alexander J.E."/>
            <person name="Rich S.A."/>
            <person name="Livny J."/>
            <person name="Vlamakis H."/>
            <person name="Clish C."/>
            <person name="Bullock K."/>
            <person name="Deik A."/>
            <person name="Scott J."/>
            <person name="Pierce K.A."/>
            <person name="Xavier R.J."/>
            <person name="Alm E.J."/>
        </authorList>
    </citation>
    <scope>NUCLEOTIDE SEQUENCE [LARGE SCALE GENOMIC DNA]</scope>
    <source>
        <strain evidence="1 3">BIOML-A9</strain>
    </source>
</reference>
<organism evidence="1 3">
    <name type="scientific">Parabacteroides distasonis</name>
    <dbReference type="NCBI Taxonomy" id="823"/>
    <lineage>
        <taxon>Bacteria</taxon>
        <taxon>Pseudomonadati</taxon>
        <taxon>Bacteroidota</taxon>
        <taxon>Bacteroidia</taxon>
        <taxon>Bacteroidales</taxon>
        <taxon>Tannerellaceae</taxon>
        <taxon>Parabacteroides</taxon>
    </lineage>
</organism>
<protein>
    <submittedName>
        <fullName evidence="2">Transposase</fullName>
    </submittedName>
</protein>